<dbReference type="Gene3D" id="4.10.400.10">
    <property type="entry name" value="Low-density Lipoprotein Receptor"/>
    <property type="match status" value="1"/>
</dbReference>
<feature type="binding site" evidence="5">
    <location>
        <position position="269"/>
    </location>
    <ligand>
        <name>cyanocob(III)alamin</name>
        <dbReference type="ChEBI" id="CHEBI:17439"/>
    </ligand>
</feature>
<dbReference type="Pfam" id="PF00057">
    <property type="entry name" value="Ldl_recept_a"/>
    <property type="match status" value="1"/>
</dbReference>
<dbReference type="InterPro" id="IPR002157">
    <property type="entry name" value="Cbl-bd_prot"/>
</dbReference>
<dbReference type="GO" id="GO:0015889">
    <property type="term" value="P:cobalamin transport"/>
    <property type="evidence" value="ECO:0007669"/>
    <property type="project" value="InterPro"/>
</dbReference>
<dbReference type="InterPro" id="IPR051588">
    <property type="entry name" value="Cobalamin_Transport"/>
</dbReference>
<dbReference type="SMART" id="SM00192">
    <property type="entry name" value="LDLa"/>
    <property type="match status" value="1"/>
</dbReference>
<keyword evidence="2" id="KW-0964">Secreted</keyword>
<evidence type="ECO:0000256" key="4">
    <source>
        <dbReference type="ARBA" id="ARBA00023157"/>
    </source>
</evidence>
<feature type="binding site" evidence="5">
    <location>
        <position position="316"/>
    </location>
    <ligand>
        <name>cyanocob(III)alamin</name>
        <dbReference type="ChEBI" id="CHEBI:17439"/>
    </ligand>
</feature>
<reference evidence="8 9" key="1">
    <citation type="journal article" date="2019" name="Sci. Rep.">
        <title>Orb-weaving spider Araneus ventricosus genome elucidates the spidroin gene catalogue.</title>
        <authorList>
            <person name="Kono N."/>
            <person name="Nakamura H."/>
            <person name="Ohtoshi R."/>
            <person name="Moran D.A.P."/>
            <person name="Shinohara A."/>
            <person name="Yoshida Y."/>
            <person name="Fujiwara M."/>
            <person name="Mori M."/>
            <person name="Tomita M."/>
            <person name="Arakawa K."/>
        </authorList>
    </citation>
    <scope>NUCLEOTIDE SEQUENCE [LARGE SCALE GENOMIC DNA]</scope>
</reference>
<feature type="disulfide bond" evidence="7">
    <location>
        <begin position="97"/>
        <end position="112"/>
    </location>
</feature>
<dbReference type="PROSITE" id="PS50068">
    <property type="entry name" value="LDLRA_2"/>
    <property type="match status" value="1"/>
</dbReference>
<dbReference type="InterPro" id="IPR023415">
    <property type="entry name" value="LDLR_class-A_CS"/>
</dbReference>
<dbReference type="InterPro" id="IPR036055">
    <property type="entry name" value="LDL_receptor-like_sf"/>
</dbReference>
<dbReference type="EMBL" id="BGPR01001892">
    <property type="protein sequence ID" value="GBM63838.1"/>
    <property type="molecule type" value="Genomic_DNA"/>
</dbReference>
<evidence type="ECO:0000256" key="3">
    <source>
        <dbReference type="ARBA" id="ARBA00022729"/>
    </source>
</evidence>
<evidence type="ECO:0000256" key="5">
    <source>
        <dbReference type="PIRSR" id="PIRSR602157-1"/>
    </source>
</evidence>
<dbReference type="AlphaFoldDB" id="A0A4Y2HEW8"/>
<keyword evidence="4 6" id="KW-1015">Disulfide bond</keyword>
<dbReference type="Pfam" id="PF01122">
    <property type="entry name" value="Cobalamin_bind"/>
    <property type="match status" value="1"/>
</dbReference>
<evidence type="ECO:0000256" key="7">
    <source>
        <dbReference type="PROSITE-ProRule" id="PRU00124"/>
    </source>
</evidence>
<dbReference type="GO" id="GO:0005615">
    <property type="term" value="C:extracellular space"/>
    <property type="evidence" value="ECO:0007669"/>
    <property type="project" value="TreeGrafter"/>
</dbReference>
<evidence type="ECO:0000313" key="8">
    <source>
        <dbReference type="EMBL" id="GBM63838.1"/>
    </source>
</evidence>
<dbReference type="GO" id="GO:0031419">
    <property type="term" value="F:cobalamin binding"/>
    <property type="evidence" value="ECO:0007669"/>
    <property type="project" value="InterPro"/>
</dbReference>
<evidence type="ECO:0000256" key="6">
    <source>
        <dbReference type="PIRSR" id="PIRSR602157-2"/>
    </source>
</evidence>
<keyword evidence="9" id="KW-1185">Reference proteome</keyword>
<gene>
    <name evidence="8" type="primary">CG3556_6</name>
    <name evidence="8" type="ORF">AVEN_193638_1</name>
</gene>
<dbReference type="Gene3D" id="1.50.10.20">
    <property type="match status" value="1"/>
</dbReference>
<keyword evidence="3" id="KW-0732">Signal</keyword>
<sequence length="447" mass="50234">MLKNHLKQDCPSSFVRISSAEKEEEHLICKSSNFKPLAITTLSNVTVKFKLVWDFYAYEYGSEAGFHLDYIIRDIECVNKGSFKCSNTSCIPQVEVCDGIKDCENGADEIGCETGVLSLSGVAEARKKAVSWLKKERLSLWGWRDYTPRGVVALYLASDATFNGTVLEEELMAKETEIKIAVALLRPSLTSSELSMFIHALLATCHDPRDFYGNNLVKRLKEQVENSQNISHPISYLALCNAHESWPLKADSDLKSILNSSLEYPFVKDLQAMSILALSCKANSTENSLTSTTSRLYKHNSEKLKTLQMEDGSFGNLHTTALIIQALIASGQENSKDWKLNATIQYLMKELNSPYVDFLSVYLALPILNGKTLTDVYKVNCSANPRKHGDDPVSEVNEFLGPKMRVQYTLYIGDEKDVVHTISLRVPENYTAFQIMQLAEIEDKKYK</sequence>
<proteinExistence type="predicted"/>
<dbReference type="SUPFAM" id="SSF57424">
    <property type="entry name" value="LDL receptor-like module"/>
    <property type="match status" value="1"/>
</dbReference>
<keyword evidence="5" id="KW-0170">Cobalt</keyword>
<feature type="disulfide bond" evidence="7">
    <location>
        <begin position="85"/>
        <end position="103"/>
    </location>
</feature>
<dbReference type="PROSITE" id="PS01209">
    <property type="entry name" value="LDLRA_1"/>
    <property type="match status" value="1"/>
</dbReference>
<comment type="caution">
    <text evidence="8">The sequence shown here is derived from an EMBL/GenBank/DDBJ whole genome shotgun (WGS) entry which is preliminary data.</text>
</comment>
<dbReference type="Proteomes" id="UP000499080">
    <property type="component" value="Unassembled WGS sequence"/>
</dbReference>
<evidence type="ECO:0000256" key="1">
    <source>
        <dbReference type="ARBA" id="ARBA00004613"/>
    </source>
</evidence>
<protein>
    <submittedName>
        <fullName evidence="8">Uncharacterized protein CG3556</fullName>
    </submittedName>
</protein>
<organism evidence="8 9">
    <name type="scientific">Araneus ventricosus</name>
    <name type="common">Orbweaver spider</name>
    <name type="synonym">Epeira ventricosa</name>
    <dbReference type="NCBI Taxonomy" id="182803"/>
    <lineage>
        <taxon>Eukaryota</taxon>
        <taxon>Metazoa</taxon>
        <taxon>Ecdysozoa</taxon>
        <taxon>Arthropoda</taxon>
        <taxon>Chelicerata</taxon>
        <taxon>Arachnida</taxon>
        <taxon>Araneae</taxon>
        <taxon>Araneomorphae</taxon>
        <taxon>Entelegynae</taxon>
        <taxon>Araneoidea</taxon>
        <taxon>Araneidae</taxon>
        <taxon>Araneus</taxon>
    </lineage>
</organism>
<dbReference type="CDD" id="cd00112">
    <property type="entry name" value="LDLa"/>
    <property type="match status" value="1"/>
</dbReference>
<name>A0A4Y2HEW8_ARAVE</name>
<evidence type="ECO:0000256" key="2">
    <source>
        <dbReference type="ARBA" id="ARBA00022525"/>
    </source>
</evidence>
<feature type="disulfide bond" evidence="6">
    <location>
        <begin position="240"/>
        <end position="280"/>
    </location>
</feature>
<comment type="caution">
    <text evidence="7">Lacks conserved residue(s) required for the propagation of feature annotation.</text>
</comment>
<dbReference type="PANTHER" id="PTHR10559:SF18">
    <property type="entry name" value="TRANSCOBALAMIN II"/>
    <property type="match status" value="1"/>
</dbReference>
<accession>A0A4Y2HEW8</accession>
<dbReference type="OrthoDB" id="6431797at2759"/>
<evidence type="ECO:0000313" key="9">
    <source>
        <dbReference type="Proteomes" id="UP000499080"/>
    </source>
</evidence>
<dbReference type="PANTHER" id="PTHR10559">
    <property type="entry name" value="TRANSCOBALAMIN-1/GASTRIC INTRINSIC FACTOR"/>
    <property type="match status" value="1"/>
</dbReference>
<comment type="subcellular location">
    <subcellularLocation>
        <location evidence="1">Secreted</location>
    </subcellularLocation>
</comment>
<dbReference type="InterPro" id="IPR002172">
    <property type="entry name" value="LDrepeatLR_classA_rpt"/>
</dbReference>